<keyword evidence="1" id="KW-0732">Signal</keyword>
<evidence type="ECO:0000256" key="1">
    <source>
        <dbReference type="SAM" id="SignalP"/>
    </source>
</evidence>
<protein>
    <recommendedName>
        <fullName evidence="3">Phytocyanin domain-containing protein</fullName>
    </recommendedName>
</protein>
<dbReference type="SUPFAM" id="SSF49503">
    <property type="entry name" value="Cupredoxins"/>
    <property type="match status" value="1"/>
</dbReference>
<name>A0A3P6D0L8_BRACM</name>
<feature type="signal peptide" evidence="1">
    <location>
        <begin position="1"/>
        <end position="27"/>
    </location>
</feature>
<evidence type="ECO:0000313" key="2">
    <source>
        <dbReference type="EMBL" id="VDD16145.1"/>
    </source>
</evidence>
<dbReference type="EMBL" id="LR031576">
    <property type="protein sequence ID" value="VDD16145.1"/>
    <property type="molecule type" value="Genomic_DNA"/>
</dbReference>
<proteinExistence type="predicted"/>
<evidence type="ECO:0008006" key="3">
    <source>
        <dbReference type="Google" id="ProtNLM"/>
    </source>
</evidence>
<accession>A0A3P6D0L8</accession>
<reference evidence="2" key="1">
    <citation type="submission" date="2018-11" db="EMBL/GenBank/DDBJ databases">
        <authorList>
            <consortium name="Genoscope - CEA"/>
            <person name="William W."/>
        </authorList>
    </citation>
    <scope>NUCLEOTIDE SEQUENCE</scope>
</reference>
<dbReference type="InterPro" id="IPR008972">
    <property type="entry name" value="Cupredoxin"/>
</dbReference>
<organism evidence="2">
    <name type="scientific">Brassica campestris</name>
    <name type="common">Field mustard</name>
    <dbReference type="NCBI Taxonomy" id="3711"/>
    <lineage>
        <taxon>Eukaryota</taxon>
        <taxon>Viridiplantae</taxon>
        <taxon>Streptophyta</taxon>
        <taxon>Embryophyta</taxon>
        <taxon>Tracheophyta</taxon>
        <taxon>Spermatophyta</taxon>
        <taxon>Magnoliopsida</taxon>
        <taxon>eudicotyledons</taxon>
        <taxon>Gunneridae</taxon>
        <taxon>Pentapetalae</taxon>
        <taxon>rosids</taxon>
        <taxon>malvids</taxon>
        <taxon>Brassicales</taxon>
        <taxon>Brassicaceae</taxon>
        <taxon>Brassiceae</taxon>
        <taxon>Brassica</taxon>
    </lineage>
</organism>
<feature type="chain" id="PRO_5018300660" description="Phytocyanin domain-containing protein" evidence="1">
    <location>
        <begin position="28"/>
        <end position="155"/>
    </location>
</feature>
<dbReference type="AlphaFoldDB" id="A0A3P6D0L8"/>
<gene>
    <name evidence="2" type="ORF">BRAA04T18810Z</name>
</gene>
<sequence>MTTNGLSKMAAATVLLVIMSIVPAAVAVTYSVGDFNGWTSGVDYTVWLTGDILEFKYGPAHSVDAMDVIAPYPPRSTPTETPKSNSRLSEGTKYIFHLSNTWPLHQWHEASRYGHRLRLLSSHPSATVTCCSSSESHPYAAVSCYTSSHPSPAVS</sequence>